<reference evidence="2" key="1">
    <citation type="journal article" date="2020" name="Nature">
        <title>Giant virus diversity and host interactions through global metagenomics.</title>
        <authorList>
            <person name="Schulz F."/>
            <person name="Roux S."/>
            <person name="Paez-Espino D."/>
            <person name="Jungbluth S."/>
            <person name="Walsh D.A."/>
            <person name="Denef V.J."/>
            <person name="McMahon K.D."/>
            <person name="Konstantinidis K.T."/>
            <person name="Eloe-Fadrosh E.A."/>
            <person name="Kyrpides N.C."/>
            <person name="Woyke T."/>
        </authorList>
    </citation>
    <scope>NUCLEOTIDE SEQUENCE</scope>
    <source>
        <strain evidence="2">GVMAG-M-3300020192-26</strain>
    </source>
</reference>
<sequence>MSVNQIDDIIDQTLDQLYLEELNSNETIKILTEENVINFVEYFDGINNCIRDFTNKIDKSKIQELVNSKENTQRILDIITRYVAYYIFLYIGFYYTGTFKDFRNNLIQFSKLQEKSLYSIINFFDTENNYRILTFYKMMRDVIKIILMTDLQKKSIDINEMKDALAFLDKIGEDNVNEYFLIITPDPEKNDDATIQLNVHSIIKTIVFGELYQFQERHVIFGILSEIEENESEFTYIDIVVMADAFDFDSIRKIFLGYKGDTEKMANNLFELLNATDSAVKYRDNEKINRLINFYGVIPIVDDFLRYHKDSIKLEGSEPVPIIFSNTANKQNIQLLLKSQQRKKKENTKAQMIINKIDAIQSLYSNNVKNNPAVYDKIKQLFFEPYIHRKMVLHNYLEELEILNKMHKMETYITSIDEYYLELLYAVNHAYFNFKDFLKYGNHVNIEYGKTINMLRYCNIEHLNKGTTEMLDVRTGAINNPINVVGLALGPFNGNYIQCVTKDKLIDIRSVTINYTKNKQKKSVTSNNGYKMFIKCFKRIYIDTITIVRDPKLSIIVNTDKIKILNPDLFDKVIYWAYDVTTDIYKSKTYELGSQKSLLAGISDSENSEIDFQEKIKQMNSDLYDKIVKTLKTKLNTLIKEHISLSIFETYTLVYLFSNIYGLNMSEKEVNIIVRENYIWEKKDKINITQVTEKDIIQNPEIVLPPRPTPIIVKIDITDPLHPKSAKAITKKMDQEMPEEAANFGEFIENSKCKHEIEWDDIVKLYESGDAYKSAINKFIAMYAIQSNDSSFVCKICGQTLQVLQYVQDGKFDNNVQKYVSSYSSSDIKLKDMKEYVAYVKTLKHLKKSTKRVSFLMGINIVSGSGPMVKQKQTSLTKQMIDLLIKHNQMVLRKNIDNDVRLDFYAKNFGIDKRFSSVYFFKLNDNLFSPEQRQIIQADADITKLEINNITLYVSLIILTELNGSQIFMMNTDKYLNIYFFEKYGKRLFDGLLLKRNITDNETIPLLSHPVFCYCIYVVAYVLYTYLIWKFASDEKSKKTFNPAILKNIIHSLCELLNSILIECEIQNSGGTINDYVYLLFSNKFYSQLNGIYSDNSVIAILQKLHSKYSDAPNKATTVEKIQTNYIGKDWHIVSTPYKITVFKVSTGVAYDRPEEVEYPYDKIITSKIICDSGDFHSWIWKNNDLVCRKCGALYSKVDTIVDKLITNYYFYQDKNLKKECEKEMDNKESPLFNICSNHKEGELFSHTYIDKFNTISEKEKLNRIEEQITSNIEEQKMLKTQTTTNEALIENLYAQVEKKYNKTYGIINDIVDDFIKTLATLLGTKTNLNIHEEAAPDQEKPMIEKNPYPIYLNDNVYIIDHSYDQVQLPSPIIMLESENKIIFKENHQFFKTDVYYYADNRTVQINVFYDAITFKLLGYKAKHKDFVLYKKSNQFLKVNQSIKNKLLVFSYRNKYIDITDAINKAKIDDINLTYYEIINELIEKHILTTRNTIDIISRMIYKIKNYVVVQKAATFLESSKEIDKLIDRYVNIFSNKIRLGENDDAFDDWRNIRNMFKYEEIDWSKTNIVSSIYKDGVFTYVSTDTINYYDVASTVMMYYLIDQLSKILNDNPEKVTKTNITKLYIDLVNYVYSINNIDEIKNTSDIRRFEYILKGSPIAVDMLRRGQGIAAVEKMEKQLINIEADQTIEEITGEPTEPIEGDEMDSDDLEDIREEAEALDVEADEYDDDDNVEYESE</sequence>
<protein>
    <submittedName>
        <fullName evidence="2">Uncharacterized protein</fullName>
    </submittedName>
</protein>
<proteinExistence type="predicted"/>
<accession>A0A6C0C9V6</accession>
<dbReference type="EMBL" id="MN739364">
    <property type="protein sequence ID" value="QHT01113.1"/>
    <property type="molecule type" value="Genomic_DNA"/>
</dbReference>
<organism evidence="2">
    <name type="scientific">viral metagenome</name>
    <dbReference type="NCBI Taxonomy" id="1070528"/>
    <lineage>
        <taxon>unclassified sequences</taxon>
        <taxon>metagenomes</taxon>
        <taxon>organismal metagenomes</taxon>
    </lineage>
</organism>
<evidence type="ECO:0000256" key="1">
    <source>
        <dbReference type="SAM" id="MobiDB-lite"/>
    </source>
</evidence>
<feature type="region of interest" description="Disordered" evidence="1">
    <location>
        <begin position="1718"/>
        <end position="1738"/>
    </location>
</feature>
<name>A0A6C0C9V6_9ZZZZ</name>
<evidence type="ECO:0000313" key="2">
    <source>
        <dbReference type="EMBL" id="QHT01113.1"/>
    </source>
</evidence>